<proteinExistence type="inferred from homology"/>
<dbReference type="RefSeq" id="XP_067765328.1">
    <property type="nucleotide sequence ID" value="XM_067908354.1"/>
</dbReference>
<accession>V6LYP2</accession>
<keyword evidence="11" id="KW-1185">Reference proteome</keyword>
<dbReference type="EC" id="2.3.1.225" evidence="7"/>
<evidence type="ECO:0000256" key="5">
    <source>
        <dbReference type="ARBA" id="ARBA00023136"/>
    </source>
</evidence>
<feature type="transmembrane region" description="Helical" evidence="7">
    <location>
        <begin position="134"/>
        <end position="155"/>
    </location>
</feature>
<dbReference type="GeneID" id="94298536"/>
<feature type="domain" description="Palmitoyltransferase DHHC" evidence="8">
    <location>
        <begin position="60"/>
        <end position="171"/>
    </location>
</feature>
<dbReference type="OrthoDB" id="331948at2759"/>
<keyword evidence="5 7" id="KW-0472">Membrane</keyword>
<dbReference type="EMBL" id="KI546085">
    <property type="protein sequence ID" value="EST45944.1"/>
    <property type="molecule type" value="Genomic_DNA"/>
</dbReference>
<evidence type="ECO:0000313" key="10">
    <source>
        <dbReference type="EMBL" id="KAH0574555.1"/>
    </source>
</evidence>
<evidence type="ECO:0000256" key="2">
    <source>
        <dbReference type="ARBA" id="ARBA00022679"/>
    </source>
</evidence>
<evidence type="ECO:0000256" key="6">
    <source>
        <dbReference type="ARBA" id="ARBA00023315"/>
    </source>
</evidence>
<dbReference type="Proteomes" id="UP000018208">
    <property type="component" value="Unassembled WGS sequence"/>
</dbReference>
<dbReference type="PANTHER" id="PTHR22883">
    <property type="entry name" value="ZINC FINGER DHHC DOMAIN CONTAINING PROTEIN"/>
    <property type="match status" value="1"/>
</dbReference>
<dbReference type="AlphaFoldDB" id="V6LYP2"/>
<comment type="catalytic activity">
    <reaction evidence="7">
        <text>L-cysteinyl-[protein] + hexadecanoyl-CoA = S-hexadecanoyl-L-cysteinyl-[protein] + CoA</text>
        <dbReference type="Rhea" id="RHEA:36683"/>
        <dbReference type="Rhea" id="RHEA-COMP:10131"/>
        <dbReference type="Rhea" id="RHEA-COMP:11032"/>
        <dbReference type="ChEBI" id="CHEBI:29950"/>
        <dbReference type="ChEBI" id="CHEBI:57287"/>
        <dbReference type="ChEBI" id="CHEBI:57379"/>
        <dbReference type="ChEBI" id="CHEBI:74151"/>
        <dbReference type="EC" id="2.3.1.225"/>
    </reaction>
</comment>
<reference evidence="10" key="2">
    <citation type="submission" date="2020-12" db="EMBL/GenBank/DDBJ databases">
        <title>New Spironucleus salmonicida genome in near-complete chromosomes.</title>
        <authorList>
            <person name="Xu F."/>
            <person name="Kurt Z."/>
            <person name="Jimenez-Gonzalez A."/>
            <person name="Astvaldsson A."/>
            <person name="Andersson J.O."/>
            <person name="Svard S.G."/>
        </authorList>
    </citation>
    <scope>NUCLEOTIDE SEQUENCE</scope>
    <source>
        <strain evidence="10">ATCC 50377</strain>
    </source>
</reference>
<feature type="transmembrane region" description="Helical" evidence="7">
    <location>
        <begin position="5"/>
        <end position="23"/>
    </location>
</feature>
<dbReference type="EMBL" id="AUWU02000004">
    <property type="protein sequence ID" value="KAH0574555.1"/>
    <property type="molecule type" value="Genomic_DNA"/>
</dbReference>
<dbReference type="GO" id="GO:0016020">
    <property type="term" value="C:membrane"/>
    <property type="evidence" value="ECO:0007669"/>
    <property type="project" value="UniProtKB-SubCell"/>
</dbReference>
<comment type="domain">
    <text evidence="7">The DHHC domain is required for palmitoyltransferase activity.</text>
</comment>
<evidence type="ECO:0000313" key="9">
    <source>
        <dbReference type="EMBL" id="EST45944.1"/>
    </source>
</evidence>
<sequence>MRSILIIFPGAICTLFPIIFYLTKHNNKVLVLLTSYFSFLTIFHFIKIKFPFSFKIPNSDIFCQICDAFKPQRSHHCKVCNKCTPFFDHHCHFMNQCIGTNLHHLIFFMFSADIMCILGIISTLLNLINFEWVVFIMLMPVLCFVILSLSAFLVYQVYTSSDGKNEVERLTNMKFNISIKRNFWFLTRGLLPLNTNSWQDASQIQD</sequence>
<evidence type="ECO:0000256" key="4">
    <source>
        <dbReference type="ARBA" id="ARBA00022989"/>
    </source>
</evidence>
<dbReference type="InterPro" id="IPR001594">
    <property type="entry name" value="Palmitoyltrfase_DHHC"/>
</dbReference>
<organism evidence="9">
    <name type="scientific">Spironucleus salmonicida</name>
    <dbReference type="NCBI Taxonomy" id="348837"/>
    <lineage>
        <taxon>Eukaryota</taxon>
        <taxon>Metamonada</taxon>
        <taxon>Diplomonadida</taxon>
        <taxon>Hexamitidae</taxon>
        <taxon>Hexamitinae</taxon>
        <taxon>Spironucleus</taxon>
    </lineage>
</organism>
<evidence type="ECO:0000313" key="11">
    <source>
        <dbReference type="Proteomes" id="UP000018208"/>
    </source>
</evidence>
<dbReference type="GO" id="GO:0005794">
    <property type="term" value="C:Golgi apparatus"/>
    <property type="evidence" value="ECO:0007669"/>
    <property type="project" value="TreeGrafter"/>
</dbReference>
<dbReference type="GO" id="GO:0006612">
    <property type="term" value="P:protein targeting to membrane"/>
    <property type="evidence" value="ECO:0007669"/>
    <property type="project" value="TreeGrafter"/>
</dbReference>
<dbReference type="KEGG" id="ssao:94298536"/>
<evidence type="ECO:0000256" key="3">
    <source>
        <dbReference type="ARBA" id="ARBA00022692"/>
    </source>
</evidence>
<keyword evidence="4 7" id="KW-1133">Transmembrane helix</keyword>
<dbReference type="InterPro" id="IPR039859">
    <property type="entry name" value="PFA4/ZDH16/20/ERF2-like"/>
</dbReference>
<comment type="similarity">
    <text evidence="7">Belongs to the DHHC palmitoyltransferase family.</text>
</comment>
<dbReference type="VEuPathDB" id="GiardiaDB:SS50377_24513"/>
<comment type="subcellular location">
    <subcellularLocation>
        <location evidence="1">Membrane</location>
        <topology evidence="1">Multi-pass membrane protein</topology>
    </subcellularLocation>
</comment>
<dbReference type="PROSITE" id="PS50216">
    <property type="entry name" value="DHHC"/>
    <property type="match status" value="1"/>
</dbReference>
<dbReference type="GO" id="GO:0019706">
    <property type="term" value="F:protein-cysteine S-palmitoyltransferase activity"/>
    <property type="evidence" value="ECO:0007669"/>
    <property type="project" value="UniProtKB-EC"/>
</dbReference>
<evidence type="ECO:0000256" key="7">
    <source>
        <dbReference type="RuleBase" id="RU079119"/>
    </source>
</evidence>
<name>V6LYP2_9EUKA</name>
<protein>
    <recommendedName>
        <fullName evidence="7">Palmitoyltransferase</fullName>
        <ecNumber evidence="7">2.3.1.225</ecNumber>
    </recommendedName>
</protein>
<feature type="transmembrane region" description="Helical" evidence="7">
    <location>
        <begin position="29"/>
        <end position="46"/>
    </location>
</feature>
<keyword evidence="6 7" id="KW-0012">Acyltransferase</keyword>
<gene>
    <name evidence="10" type="ORF">SS50377_24513</name>
    <name evidence="9" type="ORF">SS50377_jh059</name>
</gene>
<dbReference type="GO" id="GO:0005783">
    <property type="term" value="C:endoplasmic reticulum"/>
    <property type="evidence" value="ECO:0007669"/>
    <property type="project" value="TreeGrafter"/>
</dbReference>
<feature type="transmembrane region" description="Helical" evidence="7">
    <location>
        <begin position="105"/>
        <end position="128"/>
    </location>
</feature>
<keyword evidence="2 7" id="KW-0808">Transferase</keyword>
<dbReference type="Pfam" id="PF01529">
    <property type="entry name" value="DHHC"/>
    <property type="match status" value="1"/>
</dbReference>
<keyword evidence="3 7" id="KW-0812">Transmembrane</keyword>
<evidence type="ECO:0000259" key="8">
    <source>
        <dbReference type="Pfam" id="PF01529"/>
    </source>
</evidence>
<reference evidence="9 10" key="1">
    <citation type="journal article" date="2014" name="PLoS Genet.">
        <title>The Genome of Spironucleus salmonicida Highlights a Fish Pathogen Adapted to Fluctuating Environments.</title>
        <authorList>
            <person name="Xu F."/>
            <person name="Jerlstrom-Hultqvist J."/>
            <person name="Einarsson E."/>
            <person name="Astvaldsson A."/>
            <person name="Svard S.G."/>
            <person name="Andersson J.O."/>
        </authorList>
    </citation>
    <scope>NUCLEOTIDE SEQUENCE</scope>
    <source>
        <strain evidence="10">ATCC 50377</strain>
    </source>
</reference>
<evidence type="ECO:0000256" key="1">
    <source>
        <dbReference type="ARBA" id="ARBA00004141"/>
    </source>
</evidence>